<dbReference type="InterPro" id="IPR008334">
    <property type="entry name" value="5'-Nucleotdase_C"/>
</dbReference>
<comment type="caution">
    <text evidence="4">The sequence shown here is derived from an EMBL/GenBank/DDBJ whole genome shotgun (WGS) entry which is preliminary data.</text>
</comment>
<dbReference type="CDD" id="cd00845">
    <property type="entry name" value="MPP_UshA_N_like"/>
    <property type="match status" value="1"/>
</dbReference>
<dbReference type="SUPFAM" id="SSF56300">
    <property type="entry name" value="Metallo-dependent phosphatases"/>
    <property type="match status" value="1"/>
</dbReference>
<evidence type="ECO:0000313" key="4">
    <source>
        <dbReference type="EMBL" id="MFC4987180.1"/>
    </source>
</evidence>
<dbReference type="PANTHER" id="PTHR11575:SF24">
    <property type="entry name" value="5'-NUCLEOTIDASE"/>
    <property type="match status" value="1"/>
</dbReference>
<evidence type="ECO:0000259" key="2">
    <source>
        <dbReference type="Pfam" id="PF00149"/>
    </source>
</evidence>
<dbReference type="Pfam" id="PF02872">
    <property type="entry name" value="5_nucleotid_C"/>
    <property type="match status" value="1"/>
</dbReference>
<organism evidence="4 5">
    <name type="scientific">Saliphagus infecundisoli</name>
    <dbReference type="NCBI Taxonomy" id="1849069"/>
    <lineage>
        <taxon>Archaea</taxon>
        <taxon>Methanobacteriati</taxon>
        <taxon>Methanobacteriota</taxon>
        <taxon>Stenosarchaea group</taxon>
        <taxon>Halobacteria</taxon>
        <taxon>Halobacteriales</taxon>
        <taxon>Natrialbaceae</taxon>
        <taxon>Saliphagus</taxon>
    </lineage>
</organism>
<feature type="domain" description="5'-Nucleotidase C-terminal" evidence="3">
    <location>
        <begin position="270"/>
        <end position="413"/>
    </location>
</feature>
<sequence>MPLRLLHYSDVENAPDDPARVGRLAAAIDARRDGALVVGTGDNTGPGVLPLVTEGRHALRLYDAISPDVATFGNHDFDFGLEATREILENSPQTWVSANVRRNGDAFAADAGVTPWTIRERAGVRVGFTGVTDPDTAATNPMANGLRFSEPIPAVRKAIGKLRERDVDRVVVCSHLGRGDDDLARAVDADVILGGHVPTARVDRVAGTLLTRPGDGGRAVVEVSLEGRSTATVRSTVEREPDPAVAATFADLASETGLSETLATVSRPMERTEATLFGGESRVGNFVADAYRWKTGADVALQNSGGVRSGEPLAGAVTAADVVGLVPFDEPVAVVEVSGAELAAILSGAAGLDVGFAEPDWWHAQVSGAVLEWDTENHGVSVRSVGGEPVDPGDTYRLATSDFLVETDAEFPGLDADDRLGTTAVPQYEVLTEYARAEGVETSLEGRVRRVN</sequence>
<dbReference type="SUPFAM" id="SSF55816">
    <property type="entry name" value="5'-nucleotidase (syn. UDP-sugar hydrolase), C-terminal domain"/>
    <property type="match status" value="1"/>
</dbReference>
<reference evidence="4 5" key="1">
    <citation type="journal article" date="2019" name="Int. J. Syst. Evol. Microbiol.">
        <title>The Global Catalogue of Microorganisms (GCM) 10K type strain sequencing project: providing services to taxonomists for standard genome sequencing and annotation.</title>
        <authorList>
            <consortium name="The Broad Institute Genomics Platform"/>
            <consortium name="The Broad Institute Genome Sequencing Center for Infectious Disease"/>
            <person name="Wu L."/>
            <person name="Ma J."/>
        </authorList>
    </citation>
    <scope>NUCLEOTIDE SEQUENCE [LARGE SCALE GENOMIC DNA]</scope>
    <source>
        <strain evidence="4 5">CGMCC 1.15824</strain>
    </source>
</reference>
<proteinExistence type="predicted"/>
<dbReference type="PANTHER" id="PTHR11575">
    <property type="entry name" value="5'-NUCLEOTIDASE-RELATED"/>
    <property type="match status" value="1"/>
</dbReference>
<dbReference type="InterPro" id="IPR029052">
    <property type="entry name" value="Metallo-depent_PP-like"/>
</dbReference>
<dbReference type="AlphaFoldDB" id="A0ABD5QC92"/>
<dbReference type="InterPro" id="IPR036907">
    <property type="entry name" value="5'-Nucleotdase_C_sf"/>
</dbReference>
<dbReference type="Proteomes" id="UP001595925">
    <property type="component" value="Unassembled WGS sequence"/>
</dbReference>
<protein>
    <submittedName>
        <fullName evidence="4">Bifunctional metallophosphatase/5'-nucleotidase</fullName>
    </submittedName>
</protein>
<dbReference type="EMBL" id="JBHSJG010000018">
    <property type="protein sequence ID" value="MFC4987180.1"/>
    <property type="molecule type" value="Genomic_DNA"/>
</dbReference>
<feature type="domain" description="Calcineurin-like phosphoesterase" evidence="2">
    <location>
        <begin position="4"/>
        <end position="198"/>
    </location>
</feature>
<name>A0ABD5QC92_9EURY</name>
<dbReference type="InterPro" id="IPR006179">
    <property type="entry name" value="5_nucleotidase/apyrase"/>
</dbReference>
<keyword evidence="1" id="KW-0732">Signal</keyword>
<dbReference type="Gene3D" id="3.60.21.10">
    <property type="match status" value="1"/>
</dbReference>
<evidence type="ECO:0000313" key="5">
    <source>
        <dbReference type="Proteomes" id="UP001595925"/>
    </source>
</evidence>
<accession>A0ABD5QC92</accession>
<dbReference type="PRINTS" id="PR01607">
    <property type="entry name" value="APYRASEFAMLY"/>
</dbReference>
<evidence type="ECO:0000259" key="3">
    <source>
        <dbReference type="Pfam" id="PF02872"/>
    </source>
</evidence>
<dbReference type="Gene3D" id="3.90.780.10">
    <property type="entry name" value="5'-Nucleotidase, C-terminal domain"/>
    <property type="match status" value="1"/>
</dbReference>
<dbReference type="Pfam" id="PF00149">
    <property type="entry name" value="Metallophos"/>
    <property type="match status" value="1"/>
</dbReference>
<dbReference type="RefSeq" id="WP_224828522.1">
    <property type="nucleotide sequence ID" value="NZ_JAIVEF010000007.1"/>
</dbReference>
<gene>
    <name evidence="4" type="ORF">ACFPFO_05250</name>
</gene>
<dbReference type="InterPro" id="IPR004843">
    <property type="entry name" value="Calcineurin-like_PHP"/>
</dbReference>
<evidence type="ECO:0000256" key="1">
    <source>
        <dbReference type="ARBA" id="ARBA00022729"/>
    </source>
</evidence>
<keyword evidence="5" id="KW-1185">Reference proteome</keyword>